<gene>
    <name evidence="2" type="ORF">NDU88_000943</name>
</gene>
<evidence type="ECO:0000256" key="1">
    <source>
        <dbReference type="SAM" id="Phobius"/>
    </source>
</evidence>
<proteinExistence type="predicted"/>
<dbReference type="AlphaFoldDB" id="A0AAV7KZC3"/>
<accession>A0AAV7KZC3</accession>
<evidence type="ECO:0000313" key="2">
    <source>
        <dbReference type="EMBL" id="KAJ1080750.1"/>
    </source>
</evidence>
<organism evidence="2 3">
    <name type="scientific">Pleurodeles waltl</name>
    <name type="common">Iberian ribbed newt</name>
    <dbReference type="NCBI Taxonomy" id="8319"/>
    <lineage>
        <taxon>Eukaryota</taxon>
        <taxon>Metazoa</taxon>
        <taxon>Chordata</taxon>
        <taxon>Craniata</taxon>
        <taxon>Vertebrata</taxon>
        <taxon>Euteleostomi</taxon>
        <taxon>Amphibia</taxon>
        <taxon>Batrachia</taxon>
        <taxon>Caudata</taxon>
        <taxon>Salamandroidea</taxon>
        <taxon>Salamandridae</taxon>
        <taxon>Pleurodelinae</taxon>
        <taxon>Pleurodeles</taxon>
    </lineage>
</organism>
<dbReference type="EMBL" id="JANPWB010000016">
    <property type="protein sequence ID" value="KAJ1080750.1"/>
    <property type="molecule type" value="Genomic_DNA"/>
</dbReference>
<keyword evidence="1" id="KW-0472">Membrane</keyword>
<comment type="caution">
    <text evidence="2">The sequence shown here is derived from an EMBL/GenBank/DDBJ whole genome shotgun (WGS) entry which is preliminary data.</text>
</comment>
<keyword evidence="1" id="KW-1133">Transmembrane helix</keyword>
<keyword evidence="3" id="KW-1185">Reference proteome</keyword>
<name>A0AAV7KZC3_PLEWA</name>
<reference evidence="2" key="1">
    <citation type="journal article" date="2022" name="bioRxiv">
        <title>Sequencing and chromosome-scale assembly of the giantPleurodeles waltlgenome.</title>
        <authorList>
            <person name="Brown T."/>
            <person name="Elewa A."/>
            <person name="Iarovenko S."/>
            <person name="Subramanian E."/>
            <person name="Araus A.J."/>
            <person name="Petzold A."/>
            <person name="Susuki M."/>
            <person name="Suzuki K.-i.T."/>
            <person name="Hayashi T."/>
            <person name="Toyoda A."/>
            <person name="Oliveira C."/>
            <person name="Osipova E."/>
            <person name="Leigh N.D."/>
            <person name="Simon A."/>
            <person name="Yun M.H."/>
        </authorList>
    </citation>
    <scope>NUCLEOTIDE SEQUENCE</scope>
    <source>
        <strain evidence="2">20211129_DDA</strain>
        <tissue evidence="2">Liver</tissue>
    </source>
</reference>
<protein>
    <submittedName>
        <fullName evidence="2">Uncharacterized protein</fullName>
    </submittedName>
</protein>
<dbReference type="Proteomes" id="UP001066276">
    <property type="component" value="Chromosome 12"/>
</dbReference>
<sequence length="199" mass="21476">MHAEDKHPDSWPPGLHLKSPPYTFPPGLDVPQAPPSSRRLVILTVGGVCVLTVSLMGVLLATYLGKASCSQRDSYSYLPTQVNVQNEASLLLALSDLSEQGAAPGITCDLKNHLMVYHGQPEGCVARKMEASDQLTSCQELENYFQAILRNVSLGISSDVQIVGASTLGSLVTLLCNNRPMYLVTAFSPSPRYRTKMAA</sequence>
<feature type="transmembrane region" description="Helical" evidence="1">
    <location>
        <begin position="40"/>
        <end position="64"/>
    </location>
</feature>
<keyword evidence="1" id="KW-0812">Transmembrane</keyword>
<evidence type="ECO:0000313" key="3">
    <source>
        <dbReference type="Proteomes" id="UP001066276"/>
    </source>
</evidence>